<dbReference type="EMBL" id="BARW01009709">
    <property type="protein sequence ID" value="GAI83742.1"/>
    <property type="molecule type" value="Genomic_DNA"/>
</dbReference>
<sequence>MSEEKEEMRCQFRNEFIDYDIWIQEFSPKMGEQTSIKTTLLLFNINNNLGRIADSLEIL</sequence>
<organism evidence="1">
    <name type="scientific">marine sediment metagenome</name>
    <dbReference type="NCBI Taxonomy" id="412755"/>
    <lineage>
        <taxon>unclassified sequences</taxon>
        <taxon>metagenomes</taxon>
        <taxon>ecological metagenomes</taxon>
    </lineage>
</organism>
<protein>
    <submittedName>
        <fullName evidence="1">Uncharacterized protein</fullName>
    </submittedName>
</protein>
<evidence type="ECO:0000313" key="1">
    <source>
        <dbReference type="EMBL" id="GAI83742.1"/>
    </source>
</evidence>
<dbReference type="AlphaFoldDB" id="X1RSL9"/>
<reference evidence="1" key="1">
    <citation type="journal article" date="2014" name="Front. Microbiol.">
        <title>High frequency of phylogenetically diverse reductive dehalogenase-homologous genes in deep subseafloor sedimentary metagenomes.</title>
        <authorList>
            <person name="Kawai M."/>
            <person name="Futagami T."/>
            <person name="Toyoda A."/>
            <person name="Takaki Y."/>
            <person name="Nishi S."/>
            <person name="Hori S."/>
            <person name="Arai W."/>
            <person name="Tsubouchi T."/>
            <person name="Morono Y."/>
            <person name="Uchiyama I."/>
            <person name="Ito T."/>
            <person name="Fujiyama A."/>
            <person name="Inagaki F."/>
            <person name="Takami H."/>
        </authorList>
    </citation>
    <scope>NUCLEOTIDE SEQUENCE</scope>
    <source>
        <strain evidence="1">Expedition CK06-06</strain>
    </source>
</reference>
<accession>X1RSL9</accession>
<gene>
    <name evidence="1" type="ORF">S12H4_19414</name>
</gene>
<comment type="caution">
    <text evidence="1">The sequence shown here is derived from an EMBL/GenBank/DDBJ whole genome shotgun (WGS) entry which is preliminary data.</text>
</comment>
<name>X1RSL9_9ZZZZ</name>
<proteinExistence type="predicted"/>
<feature type="non-terminal residue" evidence="1">
    <location>
        <position position="59"/>
    </location>
</feature>